<dbReference type="InterPro" id="IPR002792">
    <property type="entry name" value="TRAM_dom"/>
</dbReference>
<gene>
    <name evidence="7" type="ORF">FC85_GL001878</name>
</gene>
<dbReference type="InterPro" id="IPR030390">
    <property type="entry name" value="MeTrfase_TrmA_AS"/>
</dbReference>
<keyword evidence="2 4" id="KW-0808">Transferase</keyword>
<dbReference type="InterPro" id="IPR010280">
    <property type="entry name" value="U5_MeTrfase_fam"/>
</dbReference>
<sequence>MKIQAPVNKNQEYDVKISDLTYQGMGVAKIDDFPIFIENALPTEDVTMKVTKVKKNFAFGRVVKINQKSADRVDLVDKAYTQTGIAPLQHLKYDAQLAFKQHQIQVDFDKMKLDVQVDPTIGMDRPYKYRNKAQIPVRLINGQLETGFYRKHSHDLVPIEDFYIQDPKIDEAVVVVRDILRKYKLQPYNETTNKGTIRNIMVRRGHYSHQMMIVLITRTEKLPSKAEIISEITKALPEVKSIVQNVNPKKTNGLMGKENKLLAGNRTIEDTLMGLKFEISASSFYQVNPVQTEKLYDLATKKADLSADDIVIDAYCGIGTISLSMARVAKKVYGVEIVPEAIEDAKKNAKINNITNVKFKVGKAEEQLAKWQEDGLKPDVVVVDPPRKGLENTLIDSVVKMQPKRVVYVSCNPATLARDVKLFTEQGYHVNQPVQPVDQFPQTVHVESITVLEK</sequence>
<dbReference type="InterPro" id="IPR029063">
    <property type="entry name" value="SAM-dependent_MTases_sf"/>
</dbReference>
<keyword evidence="3 4" id="KW-0949">S-adenosyl-L-methionine</keyword>
<dbReference type="RefSeq" id="WP_057866167.1">
    <property type="nucleotide sequence ID" value="NZ_AZEY01000107.1"/>
</dbReference>
<dbReference type="Proteomes" id="UP000052013">
    <property type="component" value="Unassembled WGS sequence"/>
</dbReference>
<dbReference type="PROSITE" id="PS50926">
    <property type="entry name" value="TRAM"/>
    <property type="match status" value="1"/>
</dbReference>
<dbReference type="Gene3D" id="2.40.50.140">
    <property type="entry name" value="Nucleic acid-binding proteins"/>
    <property type="match status" value="1"/>
</dbReference>
<dbReference type="PROSITE" id="PS01230">
    <property type="entry name" value="TRMA_1"/>
    <property type="match status" value="1"/>
</dbReference>
<dbReference type="Gene3D" id="3.40.50.150">
    <property type="entry name" value="Vaccinia Virus protein VP39"/>
    <property type="match status" value="1"/>
</dbReference>
<dbReference type="NCBIfam" id="TIGR00479">
    <property type="entry name" value="rumA"/>
    <property type="match status" value="1"/>
</dbReference>
<dbReference type="SUPFAM" id="SSF53335">
    <property type="entry name" value="S-adenosyl-L-methionine-dependent methyltransferases"/>
    <property type="match status" value="1"/>
</dbReference>
<feature type="active site" evidence="5">
    <location>
        <position position="411"/>
    </location>
</feature>
<dbReference type="CDD" id="cd02440">
    <property type="entry name" value="AdoMet_MTases"/>
    <property type="match status" value="1"/>
</dbReference>
<evidence type="ECO:0000256" key="4">
    <source>
        <dbReference type="PROSITE-ProRule" id="PRU01024"/>
    </source>
</evidence>
<feature type="binding site" evidence="4">
    <location>
        <position position="315"/>
    </location>
    <ligand>
        <name>S-adenosyl-L-methionine</name>
        <dbReference type="ChEBI" id="CHEBI:59789"/>
    </ligand>
</feature>
<proteinExistence type="inferred from homology"/>
<evidence type="ECO:0000256" key="1">
    <source>
        <dbReference type="ARBA" id="ARBA00022603"/>
    </source>
</evidence>
<feature type="active site" description="Nucleophile" evidence="4">
    <location>
        <position position="411"/>
    </location>
</feature>
<dbReference type="AlphaFoldDB" id="A0A0R1S0C3"/>
<keyword evidence="1 4" id="KW-0489">Methyltransferase</keyword>
<evidence type="ECO:0000313" key="7">
    <source>
        <dbReference type="EMBL" id="KRL62637.1"/>
    </source>
</evidence>
<dbReference type="InterPro" id="IPR030391">
    <property type="entry name" value="MeTrfase_TrmA_CS"/>
</dbReference>
<evidence type="ECO:0000256" key="5">
    <source>
        <dbReference type="PROSITE-ProRule" id="PRU10015"/>
    </source>
</evidence>
<dbReference type="SUPFAM" id="SSF50249">
    <property type="entry name" value="Nucleic acid-binding proteins"/>
    <property type="match status" value="1"/>
</dbReference>
<evidence type="ECO:0000256" key="3">
    <source>
        <dbReference type="ARBA" id="ARBA00022691"/>
    </source>
</evidence>
<comment type="caution">
    <text evidence="7">The sequence shown here is derived from an EMBL/GenBank/DDBJ whole genome shotgun (WGS) entry which is preliminary data.</text>
</comment>
<accession>A0A0R1S0C3</accession>
<dbReference type="FunFam" id="2.40.50.140:FF:000097">
    <property type="entry name" value="23S rRNA (uracil(1939)-C(5))-methyltransferase RlmD"/>
    <property type="match status" value="1"/>
</dbReference>
<dbReference type="Pfam" id="PF01938">
    <property type="entry name" value="TRAM"/>
    <property type="match status" value="1"/>
</dbReference>
<name>A0A0R1S0C3_9LACO</name>
<dbReference type="PANTHER" id="PTHR11061:SF30">
    <property type="entry name" value="TRNA (URACIL(54)-C(5))-METHYLTRANSFERASE"/>
    <property type="match status" value="1"/>
</dbReference>
<dbReference type="Gene3D" id="2.40.50.1070">
    <property type="match status" value="1"/>
</dbReference>
<feature type="domain" description="TRAM" evidence="6">
    <location>
        <begin position="6"/>
        <end position="64"/>
    </location>
</feature>
<organism evidence="7 8">
    <name type="scientific">Lentilactobacillus diolivorans DSM 14421</name>
    <dbReference type="NCBI Taxonomy" id="1423739"/>
    <lineage>
        <taxon>Bacteria</taxon>
        <taxon>Bacillati</taxon>
        <taxon>Bacillota</taxon>
        <taxon>Bacilli</taxon>
        <taxon>Lactobacillales</taxon>
        <taxon>Lactobacillaceae</taxon>
        <taxon>Lentilactobacillus</taxon>
    </lineage>
</organism>
<dbReference type="PROSITE" id="PS01231">
    <property type="entry name" value="TRMA_2"/>
    <property type="match status" value="1"/>
</dbReference>
<dbReference type="GO" id="GO:0070041">
    <property type="term" value="F:rRNA (uridine-C5-)-methyltransferase activity"/>
    <property type="evidence" value="ECO:0007669"/>
    <property type="project" value="TreeGrafter"/>
</dbReference>
<comment type="similarity">
    <text evidence="4">Belongs to the class I-like SAM-binding methyltransferase superfamily. RNA M5U methyltransferase family.</text>
</comment>
<feature type="binding site" evidence="4">
    <location>
        <position position="384"/>
    </location>
    <ligand>
        <name>S-adenosyl-L-methionine</name>
        <dbReference type="ChEBI" id="CHEBI:59789"/>
    </ligand>
</feature>
<feature type="binding site" evidence="4">
    <location>
        <position position="336"/>
    </location>
    <ligand>
        <name>S-adenosyl-L-methionine</name>
        <dbReference type="ChEBI" id="CHEBI:59789"/>
    </ligand>
</feature>
<dbReference type="PANTHER" id="PTHR11061">
    <property type="entry name" value="RNA M5U METHYLTRANSFERASE"/>
    <property type="match status" value="1"/>
</dbReference>
<dbReference type="PATRIC" id="fig|1423739.3.peg.1963"/>
<protein>
    <submittedName>
        <fullName evidence="7">RNA methyltransferase, TrmA family</fullName>
    </submittedName>
</protein>
<dbReference type="EMBL" id="AZEY01000107">
    <property type="protein sequence ID" value="KRL62637.1"/>
    <property type="molecule type" value="Genomic_DNA"/>
</dbReference>
<evidence type="ECO:0000259" key="6">
    <source>
        <dbReference type="PROSITE" id="PS50926"/>
    </source>
</evidence>
<dbReference type="Pfam" id="PF05958">
    <property type="entry name" value="tRNA_U5-meth_tr"/>
    <property type="match status" value="1"/>
</dbReference>
<feature type="binding site" evidence="4">
    <location>
        <position position="286"/>
    </location>
    <ligand>
        <name>S-adenosyl-L-methionine</name>
        <dbReference type="ChEBI" id="CHEBI:59789"/>
    </ligand>
</feature>
<dbReference type="GO" id="GO:0070475">
    <property type="term" value="P:rRNA base methylation"/>
    <property type="evidence" value="ECO:0007669"/>
    <property type="project" value="TreeGrafter"/>
</dbReference>
<dbReference type="PROSITE" id="PS51687">
    <property type="entry name" value="SAM_MT_RNA_M5U"/>
    <property type="match status" value="1"/>
</dbReference>
<dbReference type="InterPro" id="IPR012340">
    <property type="entry name" value="NA-bd_OB-fold"/>
</dbReference>
<dbReference type="STRING" id="1423739.FC85_GL001878"/>
<reference evidence="7 8" key="1">
    <citation type="journal article" date="2015" name="Genome Announc.">
        <title>Expanding the biotechnology potential of lactobacilli through comparative genomics of 213 strains and associated genera.</title>
        <authorList>
            <person name="Sun Z."/>
            <person name="Harris H.M."/>
            <person name="McCann A."/>
            <person name="Guo C."/>
            <person name="Argimon S."/>
            <person name="Zhang W."/>
            <person name="Yang X."/>
            <person name="Jeffery I.B."/>
            <person name="Cooney J.C."/>
            <person name="Kagawa T.F."/>
            <person name="Liu W."/>
            <person name="Song Y."/>
            <person name="Salvetti E."/>
            <person name="Wrobel A."/>
            <person name="Rasinkangas P."/>
            <person name="Parkhill J."/>
            <person name="Rea M.C."/>
            <person name="O'Sullivan O."/>
            <person name="Ritari J."/>
            <person name="Douillard F.P."/>
            <person name="Paul Ross R."/>
            <person name="Yang R."/>
            <person name="Briner A.E."/>
            <person name="Felis G.E."/>
            <person name="de Vos W.M."/>
            <person name="Barrangou R."/>
            <person name="Klaenhammer T.R."/>
            <person name="Caufield P.W."/>
            <person name="Cui Y."/>
            <person name="Zhang H."/>
            <person name="O'Toole P.W."/>
        </authorList>
    </citation>
    <scope>NUCLEOTIDE SEQUENCE [LARGE SCALE GENOMIC DNA]</scope>
    <source>
        <strain evidence="7 8">DSM 14421</strain>
    </source>
</reference>
<dbReference type="FunFam" id="2.40.50.1070:FF:000003">
    <property type="entry name" value="23S rRNA (Uracil-5-)-methyltransferase RumA"/>
    <property type="match status" value="1"/>
</dbReference>
<evidence type="ECO:0000313" key="8">
    <source>
        <dbReference type="Proteomes" id="UP000052013"/>
    </source>
</evidence>
<dbReference type="FunFam" id="3.40.50.150:FF:000009">
    <property type="entry name" value="23S rRNA (Uracil(1939)-C(5))-methyltransferase RlmD"/>
    <property type="match status" value="1"/>
</dbReference>
<evidence type="ECO:0000256" key="2">
    <source>
        <dbReference type="ARBA" id="ARBA00022679"/>
    </source>
</evidence>